<protein>
    <submittedName>
        <fullName evidence="7">Uncharacterized protein</fullName>
    </submittedName>
</protein>
<evidence type="ECO:0000256" key="6">
    <source>
        <dbReference type="ARBA" id="ARBA00037847"/>
    </source>
</evidence>
<comment type="caution">
    <text evidence="7">The sequence shown here is derived from an EMBL/GenBank/DDBJ whole genome shotgun (WGS) entry which is preliminary data.</text>
</comment>
<name>A0AAV9MZE1_9EURO</name>
<dbReference type="GeneID" id="89975201"/>
<dbReference type="AlphaFoldDB" id="A0AAV9MZE1"/>
<dbReference type="Pfam" id="PF05705">
    <property type="entry name" value="DUF829"/>
    <property type="match status" value="1"/>
</dbReference>
<keyword evidence="3" id="KW-1133">Transmembrane helix</keyword>
<gene>
    <name evidence="7" type="ORF">LTR84_007033</name>
</gene>
<dbReference type="EMBL" id="JAVRRD010000027">
    <property type="protein sequence ID" value="KAK5047090.1"/>
    <property type="molecule type" value="Genomic_DNA"/>
</dbReference>
<accession>A0AAV9MZE1</accession>
<dbReference type="PANTHER" id="PTHR12265">
    <property type="entry name" value="TRANSMEMBRANE PROTEIN 53"/>
    <property type="match status" value="1"/>
</dbReference>
<evidence type="ECO:0000256" key="1">
    <source>
        <dbReference type="ARBA" id="ARBA00004126"/>
    </source>
</evidence>
<keyword evidence="8" id="KW-1185">Reference proteome</keyword>
<dbReference type="RefSeq" id="XP_064702657.1">
    <property type="nucleotide sequence ID" value="XM_064850588.1"/>
</dbReference>
<keyword evidence="4" id="KW-0472">Membrane</keyword>
<dbReference type="InterPro" id="IPR008547">
    <property type="entry name" value="DUF829_TMEM53"/>
</dbReference>
<proteinExistence type="predicted"/>
<evidence type="ECO:0000256" key="5">
    <source>
        <dbReference type="ARBA" id="ARBA00023242"/>
    </source>
</evidence>
<dbReference type="Proteomes" id="UP001358417">
    <property type="component" value="Unassembled WGS sequence"/>
</dbReference>
<evidence type="ECO:0000256" key="4">
    <source>
        <dbReference type="ARBA" id="ARBA00023136"/>
    </source>
</evidence>
<keyword evidence="5" id="KW-0539">Nucleus</keyword>
<comment type="subcellular location">
    <subcellularLocation>
        <location evidence="6">Endomembrane system</location>
        <topology evidence="6">Single-pass membrane protein</topology>
    </subcellularLocation>
    <subcellularLocation>
        <location evidence="1">Nucleus membrane</location>
    </subcellularLocation>
</comment>
<sequence length="301" mass="33702">MEFAGPEPELHSGELESDPYLQEFQRLGEQIFHYVPSTEAEDKGQTKAPDLLIFCSWMGASSRNIRKYLSTYQTLFPNTPILVLKQNGGDFFWRSKATLASNLEPAVSAARQVVEMKNPEQPRILLHIFSNGGSFSSINLTDAYRALTGEHLPISALILDSTPSLPNARRAHEAISESFPKSGPLRLIGQGALWAYIGAGKAVDTVLGIENITLWLRRRLNDPQGAFMQGNLKRVYIYSQADRLVPAADVEAHARDAKTIIGEDRIQLEDFVTSRHVGHVLLDGPRYWKIVERFWEEITGV</sequence>
<dbReference type="GO" id="GO:0031965">
    <property type="term" value="C:nuclear membrane"/>
    <property type="evidence" value="ECO:0007669"/>
    <property type="project" value="UniProtKB-SubCell"/>
</dbReference>
<evidence type="ECO:0000313" key="7">
    <source>
        <dbReference type="EMBL" id="KAK5047090.1"/>
    </source>
</evidence>
<keyword evidence="2" id="KW-0812">Transmembrane</keyword>
<evidence type="ECO:0000313" key="8">
    <source>
        <dbReference type="Proteomes" id="UP001358417"/>
    </source>
</evidence>
<dbReference type="PANTHER" id="PTHR12265:SF30">
    <property type="entry name" value="TRANSMEMBRANE PROTEIN 53"/>
    <property type="match status" value="1"/>
</dbReference>
<evidence type="ECO:0000256" key="2">
    <source>
        <dbReference type="ARBA" id="ARBA00022692"/>
    </source>
</evidence>
<organism evidence="7 8">
    <name type="scientific">Exophiala bonariae</name>
    <dbReference type="NCBI Taxonomy" id="1690606"/>
    <lineage>
        <taxon>Eukaryota</taxon>
        <taxon>Fungi</taxon>
        <taxon>Dikarya</taxon>
        <taxon>Ascomycota</taxon>
        <taxon>Pezizomycotina</taxon>
        <taxon>Eurotiomycetes</taxon>
        <taxon>Chaetothyriomycetidae</taxon>
        <taxon>Chaetothyriales</taxon>
        <taxon>Herpotrichiellaceae</taxon>
        <taxon>Exophiala</taxon>
    </lineage>
</organism>
<evidence type="ECO:0000256" key="3">
    <source>
        <dbReference type="ARBA" id="ARBA00022989"/>
    </source>
</evidence>
<reference evidence="7 8" key="1">
    <citation type="submission" date="2023-08" db="EMBL/GenBank/DDBJ databases">
        <title>Black Yeasts Isolated from many extreme environments.</title>
        <authorList>
            <person name="Coleine C."/>
            <person name="Stajich J.E."/>
            <person name="Selbmann L."/>
        </authorList>
    </citation>
    <scope>NUCLEOTIDE SEQUENCE [LARGE SCALE GENOMIC DNA]</scope>
    <source>
        <strain evidence="7 8">CCFEE 5792</strain>
    </source>
</reference>